<keyword evidence="3" id="KW-1185">Reference proteome</keyword>
<name>A0ABP4RFL7_9ACTN</name>
<reference evidence="3" key="1">
    <citation type="journal article" date="2019" name="Int. J. Syst. Evol. Microbiol.">
        <title>The Global Catalogue of Microorganisms (GCM) 10K type strain sequencing project: providing services to taxonomists for standard genome sequencing and annotation.</title>
        <authorList>
            <consortium name="The Broad Institute Genomics Platform"/>
            <consortium name="The Broad Institute Genome Sequencing Center for Infectious Disease"/>
            <person name="Wu L."/>
            <person name="Ma J."/>
        </authorList>
    </citation>
    <scope>NUCLEOTIDE SEQUENCE [LARGE SCALE GENOMIC DNA]</scope>
    <source>
        <strain evidence="3">JCM 13929</strain>
    </source>
</reference>
<sequence length="106" mass="10584">MVDELVEGQGLGFLGLGDIGPGRRRGWGVTLEGSGRGSQVEVGSCKAGTVRVQDWGPGLGSRTGVQGGWTVLVGGAGGRCWGWGEGGGRTGADERAIRTGTGVEGG</sequence>
<accession>A0ABP4RFL7</accession>
<evidence type="ECO:0000313" key="3">
    <source>
        <dbReference type="Proteomes" id="UP001500064"/>
    </source>
</evidence>
<comment type="caution">
    <text evidence="2">The sequence shown here is derived from an EMBL/GenBank/DDBJ whole genome shotgun (WGS) entry which is preliminary data.</text>
</comment>
<dbReference type="Proteomes" id="UP001500064">
    <property type="component" value="Unassembled WGS sequence"/>
</dbReference>
<proteinExistence type="predicted"/>
<dbReference type="EMBL" id="BAAAMU010000039">
    <property type="protein sequence ID" value="GAA1648421.1"/>
    <property type="molecule type" value="Genomic_DNA"/>
</dbReference>
<evidence type="ECO:0000313" key="2">
    <source>
        <dbReference type="EMBL" id="GAA1648421.1"/>
    </source>
</evidence>
<organism evidence="2 3">
    <name type="scientific">Nonomuraea maheshkhaliensis</name>
    <dbReference type="NCBI Taxonomy" id="419590"/>
    <lineage>
        <taxon>Bacteria</taxon>
        <taxon>Bacillati</taxon>
        <taxon>Actinomycetota</taxon>
        <taxon>Actinomycetes</taxon>
        <taxon>Streptosporangiales</taxon>
        <taxon>Streptosporangiaceae</taxon>
        <taxon>Nonomuraea</taxon>
    </lineage>
</organism>
<evidence type="ECO:0000256" key="1">
    <source>
        <dbReference type="SAM" id="MobiDB-lite"/>
    </source>
</evidence>
<protein>
    <submittedName>
        <fullName evidence="2">Uncharacterized protein</fullName>
    </submittedName>
</protein>
<feature type="region of interest" description="Disordered" evidence="1">
    <location>
        <begin position="83"/>
        <end position="106"/>
    </location>
</feature>
<gene>
    <name evidence="2" type="ORF">GCM10009733_052000</name>
</gene>